<feature type="domain" description="Glucose-6-phosphate dehydrogenase C-terminal" evidence="1">
    <location>
        <begin position="2"/>
        <end position="72"/>
    </location>
</feature>
<organism evidence="2 3">
    <name type="scientific">Streptococcus pneumoniae</name>
    <dbReference type="NCBI Taxonomy" id="1313"/>
    <lineage>
        <taxon>Bacteria</taxon>
        <taxon>Bacillati</taxon>
        <taxon>Bacillota</taxon>
        <taxon>Bacilli</taxon>
        <taxon>Lactobacillales</taxon>
        <taxon>Streptococcaceae</taxon>
        <taxon>Streptococcus</taxon>
    </lineage>
</organism>
<dbReference type="SUPFAM" id="SSF55347">
    <property type="entry name" value="Glyceraldehyde-3-phosphate dehydrogenase-like, C-terminal domain"/>
    <property type="match status" value="1"/>
</dbReference>
<dbReference type="AlphaFoldDB" id="A0A6G2DER5"/>
<evidence type="ECO:0000313" key="3">
    <source>
        <dbReference type="Proteomes" id="UP000483094"/>
    </source>
</evidence>
<accession>A0A6G2DER5</accession>
<sequence length="87" mass="10029">ASPEPYEKLIYDVLNNNSTNFSHWDEVGASWKLIDRIEELWAENGAPLHDYKAGSMGPQASFDLLEKFGAKWTWQPDIAYRQDGRLE</sequence>
<dbReference type="GO" id="GO:0006006">
    <property type="term" value="P:glucose metabolic process"/>
    <property type="evidence" value="ECO:0007669"/>
    <property type="project" value="InterPro"/>
</dbReference>
<dbReference type="Pfam" id="PF02781">
    <property type="entry name" value="G6PD_C"/>
    <property type="match status" value="1"/>
</dbReference>
<evidence type="ECO:0000259" key="1">
    <source>
        <dbReference type="Pfam" id="PF02781"/>
    </source>
</evidence>
<comment type="caution">
    <text evidence="2">The sequence shown here is derived from an EMBL/GenBank/DDBJ whole genome shotgun (WGS) entry which is preliminary data.</text>
</comment>
<gene>
    <name evidence="2" type="ORF">GM540_14080</name>
</gene>
<protein>
    <submittedName>
        <fullName evidence="2">Glucose-6-phosphate dehydrogenase</fullName>
    </submittedName>
</protein>
<dbReference type="Proteomes" id="UP000483094">
    <property type="component" value="Unassembled WGS sequence"/>
</dbReference>
<evidence type="ECO:0000313" key="2">
    <source>
        <dbReference type="EMBL" id="MTV75070.1"/>
    </source>
</evidence>
<dbReference type="GO" id="GO:0050661">
    <property type="term" value="F:NADP binding"/>
    <property type="evidence" value="ECO:0007669"/>
    <property type="project" value="InterPro"/>
</dbReference>
<proteinExistence type="predicted"/>
<dbReference type="EMBL" id="WNHQ01001738">
    <property type="protein sequence ID" value="MTV75070.1"/>
    <property type="molecule type" value="Genomic_DNA"/>
</dbReference>
<dbReference type="Gene3D" id="3.30.360.10">
    <property type="entry name" value="Dihydrodipicolinate Reductase, domain 2"/>
    <property type="match status" value="1"/>
</dbReference>
<name>A0A6G2DER5_STREE</name>
<reference evidence="2 3" key="1">
    <citation type="submission" date="2019-11" db="EMBL/GenBank/DDBJ databases">
        <title>Growth characteristics of pneumococcus vary with the chemical composition of the capsule and with environmental conditions.</title>
        <authorList>
            <person name="Tothpal A."/>
            <person name="Desobry K."/>
            <person name="Joshi S."/>
            <person name="Wyllie A.L."/>
            <person name="Weinberger D.M."/>
        </authorList>
    </citation>
    <scope>NUCLEOTIDE SEQUENCE [LARGE SCALE GENOMIC DNA]</scope>
    <source>
        <strain evidence="3">pnumococcus19F</strain>
    </source>
</reference>
<feature type="non-terminal residue" evidence="2">
    <location>
        <position position="1"/>
    </location>
</feature>
<dbReference type="InterPro" id="IPR022675">
    <property type="entry name" value="G6P_DH_C"/>
</dbReference>
<dbReference type="GO" id="GO:0004345">
    <property type="term" value="F:glucose-6-phosphate dehydrogenase activity"/>
    <property type="evidence" value="ECO:0007669"/>
    <property type="project" value="InterPro"/>
</dbReference>